<dbReference type="STRING" id="1797197.A2Y75_05275"/>
<dbReference type="AlphaFoldDB" id="A0A1F2WG38"/>
<name>A0A1F2WG38_9ACTN</name>
<organism evidence="1 2">
    <name type="scientific">Candidatus Solincola sediminis</name>
    <dbReference type="NCBI Taxonomy" id="1797199"/>
    <lineage>
        <taxon>Bacteria</taxon>
        <taxon>Bacillati</taxon>
        <taxon>Actinomycetota</taxon>
        <taxon>Candidatus Geothermincolia</taxon>
        <taxon>Candidatus Geothermincolales</taxon>
        <taxon>Candidatus Geothermincolaceae</taxon>
        <taxon>Candidatus Solincola</taxon>
    </lineage>
</organism>
<dbReference type="Proteomes" id="UP000177876">
    <property type="component" value="Unassembled WGS sequence"/>
</dbReference>
<reference evidence="1 2" key="1">
    <citation type="journal article" date="2016" name="Nat. Commun.">
        <title>Thousands of microbial genomes shed light on interconnected biogeochemical processes in an aquifer system.</title>
        <authorList>
            <person name="Anantharaman K."/>
            <person name="Brown C.T."/>
            <person name="Hug L.A."/>
            <person name="Sharon I."/>
            <person name="Castelle C.J."/>
            <person name="Probst A.J."/>
            <person name="Thomas B.C."/>
            <person name="Singh A."/>
            <person name="Wilkins M.J."/>
            <person name="Karaoz U."/>
            <person name="Brodie E.L."/>
            <person name="Williams K.H."/>
            <person name="Hubbard S.S."/>
            <person name="Banfield J.F."/>
        </authorList>
    </citation>
    <scope>NUCLEOTIDE SEQUENCE [LARGE SCALE GENOMIC DNA]</scope>
</reference>
<evidence type="ECO:0000313" key="2">
    <source>
        <dbReference type="Proteomes" id="UP000177876"/>
    </source>
</evidence>
<accession>A0A1F2WG38</accession>
<dbReference type="EMBL" id="MELK01000051">
    <property type="protein sequence ID" value="OFW55828.1"/>
    <property type="molecule type" value="Genomic_DNA"/>
</dbReference>
<gene>
    <name evidence="1" type="ORF">A2Y75_05275</name>
</gene>
<protein>
    <submittedName>
        <fullName evidence="1">Uncharacterized protein</fullName>
    </submittedName>
</protein>
<evidence type="ECO:0000313" key="1">
    <source>
        <dbReference type="EMBL" id="OFW55828.1"/>
    </source>
</evidence>
<proteinExistence type="predicted"/>
<sequence length="66" mass="7377">MKYEIELTTVISMTTIVNADTEDDALDHAYDHALELSSSVITGPWRAVFINDAWEHATPIIKEISS</sequence>
<comment type="caution">
    <text evidence="1">The sequence shown here is derived from an EMBL/GenBank/DDBJ whole genome shotgun (WGS) entry which is preliminary data.</text>
</comment>